<dbReference type="CDD" id="cd15482">
    <property type="entry name" value="Sialidase_non-viral"/>
    <property type="match status" value="1"/>
</dbReference>
<dbReference type="GO" id="GO:0005975">
    <property type="term" value="P:carbohydrate metabolic process"/>
    <property type="evidence" value="ECO:0007669"/>
    <property type="project" value="UniProtKB-ARBA"/>
</dbReference>
<dbReference type="InterPro" id="IPR013783">
    <property type="entry name" value="Ig-like_fold"/>
</dbReference>
<dbReference type="SUPFAM" id="SSF50939">
    <property type="entry name" value="Sialidases"/>
    <property type="match status" value="1"/>
</dbReference>
<dbReference type="Proteomes" id="UP000562984">
    <property type="component" value="Unassembled WGS sequence"/>
</dbReference>
<evidence type="ECO:0000313" key="3">
    <source>
        <dbReference type="Proteomes" id="UP000562984"/>
    </source>
</evidence>
<keyword evidence="3" id="KW-1185">Reference proteome</keyword>
<dbReference type="Gene3D" id="2.60.120.260">
    <property type="entry name" value="Galactose-binding domain-like"/>
    <property type="match status" value="2"/>
</dbReference>
<evidence type="ECO:0000259" key="1">
    <source>
        <dbReference type="PROSITE" id="PS50022"/>
    </source>
</evidence>
<dbReference type="SUPFAM" id="SSF49785">
    <property type="entry name" value="Galactose-binding domain-like"/>
    <property type="match status" value="2"/>
</dbReference>
<dbReference type="Pfam" id="PF00754">
    <property type="entry name" value="F5_F8_type_C"/>
    <property type="match status" value="1"/>
</dbReference>
<dbReference type="AlphaFoldDB" id="A0A849A9L9"/>
<evidence type="ECO:0000313" key="2">
    <source>
        <dbReference type="EMBL" id="NNG35180.1"/>
    </source>
</evidence>
<dbReference type="Gene3D" id="2.60.40.10">
    <property type="entry name" value="Immunoglobulins"/>
    <property type="match status" value="1"/>
</dbReference>
<dbReference type="Gene3D" id="2.120.10.10">
    <property type="match status" value="1"/>
</dbReference>
<dbReference type="PROSITE" id="PS50022">
    <property type="entry name" value="FA58C_3"/>
    <property type="match status" value="1"/>
</dbReference>
<organism evidence="2 3">
    <name type="scientific">Nakamurella aerolata</name>
    <dbReference type="NCBI Taxonomy" id="1656892"/>
    <lineage>
        <taxon>Bacteria</taxon>
        <taxon>Bacillati</taxon>
        <taxon>Actinomycetota</taxon>
        <taxon>Actinomycetes</taxon>
        <taxon>Nakamurellales</taxon>
        <taxon>Nakamurellaceae</taxon>
        <taxon>Nakamurella</taxon>
    </lineage>
</organism>
<dbReference type="InterPro" id="IPR008979">
    <property type="entry name" value="Galactose-bd-like_sf"/>
</dbReference>
<dbReference type="Pfam" id="PF10633">
    <property type="entry name" value="NPCBM_assoc"/>
    <property type="match status" value="1"/>
</dbReference>
<gene>
    <name evidence="2" type="ORF">HKD39_05530</name>
</gene>
<name>A0A849A9L9_9ACTN</name>
<dbReference type="InterPro" id="IPR036278">
    <property type="entry name" value="Sialidase_sf"/>
</dbReference>
<dbReference type="InterPro" id="IPR000421">
    <property type="entry name" value="FA58C"/>
</dbReference>
<proteinExistence type="predicted"/>
<sequence>MRSNSRRSRLSAWLAGALIGAGATAVAVIPGSAVSPLATGNYTDLPPGTAPSGDGTAVDKAGIELGPAWGVYNPAPGFKASAPRASQWDTVDATGRTAKKMAVSFSANADLASADAVSVVARSGNSGQTWNTVGPSDWMALNMAKLADGSLLTVDFIPEWTDASHRNVVLVSYRSTDGGSTFTRSTVPVAPPAGTNWGPMERGLRVARGLYQLPDGTLLMPAYTQVTGDPAARVIILQSTDNGASWSVRSTIAKGTPTKNIVEPGISWTTDNRLIAIMRTDYKPVQVAPTELLVSYSDDVGQTWSTPTPLTTAGGTVVKGIDPNFSLQPNGMLLLSYGRPDNQLLVSEDGTGRSWTDHQVTFSNAFDTTTPIEQNQQRSYGSGGNTSILLVAANRSLLFYDTCITNNWCKSYNEQYGIQAKYIDAVTPGVGKIDVMSRLLDKTATVTGDFAAPNKIYPEQRAEGAFDGSSAERAATVLQRADGAAPSMVLRLDRPYRLDKLGIMLGTGQPLDADVQVSADGKAWGAPVLTIRGTQDRAMRYHDLTPVTAQYVKVTGKAGATTPVVELELYAQQLDTFENDAPFAIPRGFTGGVNATVTDVEAGGAHSQRSLRLLDRRYDQDATITKASPQAPYQSAEFQLAYEFGANPVYFSVVGTSAGKQTAPWQFRVAAPSSAPTLQVLNGGSWKSLGPVRSFPVTDAASNLGQWNTIGVEAGPSSATVTINGQRFPATTLRSEDADSLAGLQWRSDGLAPAHTELFIDDLYLAGHTQPAPKLAALTTSAAATGPGRPITVTSTLTNTASVAVNNAEAFLVTPAGWSTSTANLPGTLRPGQSVTVRWVVTPPAGTEPGSFQLHAQAGYSIGSDDYRAVSPSMSVSVGLVPREAMTATASSQQAPGNVASLAIDGKPDTFWHTQYSPSTPPLPQWITLDLGAPYNLNGLRYLPRQSGGSNGIITGYTISASTDGTTFTPVTSGSWGADAAEKSATFTARSARYLRLTATAGVGGFANAAELKVLGSPR</sequence>
<dbReference type="Pfam" id="PF13088">
    <property type="entry name" value="BNR_2"/>
    <property type="match status" value="1"/>
</dbReference>
<dbReference type="InterPro" id="IPR011040">
    <property type="entry name" value="Sialidase"/>
</dbReference>
<accession>A0A849A9L9</accession>
<comment type="caution">
    <text evidence="2">The sequence shown here is derived from an EMBL/GenBank/DDBJ whole genome shotgun (WGS) entry which is preliminary data.</text>
</comment>
<reference evidence="2 3" key="1">
    <citation type="submission" date="2020-05" db="EMBL/GenBank/DDBJ databases">
        <title>Nakamurella sp. DB0629 isolated from air conditioner.</title>
        <authorList>
            <person name="Kim D.H."/>
            <person name="Kim D.-U."/>
        </authorList>
    </citation>
    <scope>NUCLEOTIDE SEQUENCE [LARGE SCALE GENOMIC DNA]</scope>
    <source>
        <strain evidence="2 3">DB0629</strain>
    </source>
</reference>
<dbReference type="EMBL" id="JABEND010000002">
    <property type="protein sequence ID" value="NNG35180.1"/>
    <property type="molecule type" value="Genomic_DNA"/>
</dbReference>
<dbReference type="InterPro" id="IPR018905">
    <property type="entry name" value="A-galactase_NEW3"/>
</dbReference>
<protein>
    <recommendedName>
        <fullName evidence="1">F5/8 type C domain-containing protein</fullName>
    </recommendedName>
</protein>
<feature type="domain" description="F5/8 type C" evidence="1">
    <location>
        <begin position="869"/>
        <end position="1017"/>
    </location>
</feature>
<dbReference type="RefSeq" id="WP_171198791.1">
    <property type="nucleotide sequence ID" value="NZ_JABEND010000002.1"/>
</dbReference>